<reference evidence="1" key="1">
    <citation type="submission" date="2020-05" db="EMBL/GenBank/DDBJ databases">
        <authorList>
            <person name="Chiriac C."/>
            <person name="Salcher M."/>
            <person name="Ghai R."/>
            <person name="Kavagutti S V."/>
        </authorList>
    </citation>
    <scope>NUCLEOTIDE SEQUENCE</scope>
</reference>
<organism evidence="1">
    <name type="scientific">freshwater metagenome</name>
    <dbReference type="NCBI Taxonomy" id="449393"/>
    <lineage>
        <taxon>unclassified sequences</taxon>
        <taxon>metagenomes</taxon>
        <taxon>ecological metagenomes</taxon>
    </lineage>
</organism>
<name>A0A6J6PE13_9ZZZZ</name>
<sequence>MPRLVHHGAESRVVTQVEFGGECHQWWVGVPRAYEGLLDLGMGPWVPVATLVAAAVGEDLTIEGTVSPKQLRGATHAAVLCNDWWRWRSPNIEATSTEQPFAPGHGTGLLFTRGIDSTATLIESMRGIGPRVTHLLSVADLEPNHSPSVAAMVLLDTKRAAASVGLPLIAMTTNLRTEVERFVNWERSFGTVLISTALALGPLLETLLISSTLNDKYRKPHGSTPELDEGWSTDRTKVLTTQRTLSRNDKVALVGSEPNLARQIKICWAGNQRRNCGRCTKCLMTMSALVVDGGEAALETFEAALSAEAIRRLVPATLAADDLIAALPGDAPHYEVLWPSNMESLLDRIAPLRPDLAEAWFDYRARGLYGQRAGLADSAALDITRGRVDLGIARGWGGHARPLTVAAAMRQQLCATNVETERPLRWSIAQRVAHGPSQIASLLSERWGRGAVMLLDAITPGLPPHAVQRLLNASTMRCWWSDAPYLEGVPLLEAISHGCVPLQITTDDRAAQLRGELGPTVGALVIGLAEIERGYPDAEQLQRCHQAAVQLVVTGSRERDQALAVRA</sequence>
<protein>
    <submittedName>
        <fullName evidence="1">Unannotated protein</fullName>
    </submittedName>
</protein>
<dbReference type="EMBL" id="CAEZXM010000199">
    <property type="protein sequence ID" value="CAB4697740.1"/>
    <property type="molecule type" value="Genomic_DNA"/>
</dbReference>
<evidence type="ECO:0000313" key="1">
    <source>
        <dbReference type="EMBL" id="CAB4697740.1"/>
    </source>
</evidence>
<accession>A0A6J6PE13</accession>
<dbReference type="AlphaFoldDB" id="A0A6J6PE13"/>
<proteinExistence type="predicted"/>
<gene>
    <name evidence="1" type="ORF">UFOPK2366_01099</name>
</gene>